<dbReference type="PANTHER" id="PTHR10806:SF6">
    <property type="entry name" value="SIGNAL PEPTIDASE COMPLEX CATALYTIC SUBUNIT SEC11"/>
    <property type="match status" value="1"/>
</dbReference>
<evidence type="ECO:0000256" key="3">
    <source>
        <dbReference type="ARBA" id="ARBA00022692"/>
    </source>
</evidence>
<feature type="domain" description="Peptidase S24/S26A/S26B/S26C" evidence="7">
    <location>
        <begin position="47"/>
        <end position="108"/>
    </location>
</feature>
<keyword evidence="2" id="KW-0378">Hydrolase</keyword>
<reference evidence="8 9" key="1">
    <citation type="journal article" date="2010" name="Stand. Genomic Sci.">
        <title>Complete genome sequence of Thermosphaera aggregans type strain (M11TL).</title>
        <authorList>
            <person name="Spring S."/>
            <person name="Rachel R."/>
            <person name="Lapidus A."/>
            <person name="Davenport K."/>
            <person name="Tice H."/>
            <person name="Copeland A."/>
            <person name="Cheng J.F."/>
            <person name="Lucas S."/>
            <person name="Chen F."/>
            <person name="Nolan M."/>
            <person name="Bruce D."/>
            <person name="Goodwin L."/>
            <person name="Pitluck S."/>
            <person name="Ivanova N."/>
            <person name="Mavromatis K."/>
            <person name="Ovchinnikova G."/>
            <person name="Pati A."/>
            <person name="Chen A."/>
            <person name="Palaniappan K."/>
            <person name="Land M."/>
            <person name="Hauser L."/>
            <person name="Chang Y.J."/>
            <person name="Jeffries C.C."/>
            <person name="Brettin T."/>
            <person name="Detter J.C."/>
            <person name="Tapia R."/>
            <person name="Han C."/>
            <person name="Heimerl T."/>
            <person name="Weikl F."/>
            <person name="Brambilla E."/>
            <person name="Goker M."/>
            <person name="Bristow J."/>
            <person name="Eisen J.A."/>
            <person name="Markowitz V."/>
            <person name="Hugenholtz P."/>
            <person name="Kyrpides N.C."/>
            <person name="Klenk H.P."/>
        </authorList>
    </citation>
    <scope>NUCLEOTIDE SEQUENCE [LARGE SCALE GENOMIC DNA]</scope>
    <source>
        <strain evidence="9">DSM 11486 / M11TL</strain>
    </source>
</reference>
<dbReference type="eggNOG" id="arCOG01739">
    <property type="taxonomic scope" value="Archaea"/>
</dbReference>
<dbReference type="GO" id="GO:0006465">
    <property type="term" value="P:signal peptide processing"/>
    <property type="evidence" value="ECO:0007669"/>
    <property type="project" value="InterPro"/>
</dbReference>
<dbReference type="EMBL" id="CP001939">
    <property type="protein sequence ID" value="ADG90451.1"/>
    <property type="molecule type" value="Genomic_DNA"/>
</dbReference>
<evidence type="ECO:0000256" key="4">
    <source>
        <dbReference type="ARBA" id="ARBA00022989"/>
    </source>
</evidence>
<accession>D5U001</accession>
<dbReference type="PANTHER" id="PTHR10806">
    <property type="entry name" value="SIGNAL PEPTIDASE COMPLEX CATALYTIC SUBUNIT SEC11"/>
    <property type="match status" value="1"/>
</dbReference>
<evidence type="ECO:0000256" key="6">
    <source>
        <dbReference type="SAM" id="Phobius"/>
    </source>
</evidence>
<dbReference type="Pfam" id="PF00717">
    <property type="entry name" value="Peptidase_S24"/>
    <property type="match status" value="1"/>
</dbReference>
<evidence type="ECO:0000313" key="9">
    <source>
        <dbReference type="Proteomes" id="UP000002376"/>
    </source>
</evidence>
<keyword evidence="9" id="KW-1185">Reference proteome</keyword>
<keyword evidence="5 6" id="KW-0472">Membrane</keyword>
<dbReference type="MEROPS" id="S26.017"/>
<feature type="transmembrane region" description="Helical" evidence="6">
    <location>
        <begin position="21"/>
        <end position="43"/>
    </location>
</feature>
<reference evidence="9" key="2">
    <citation type="journal article" date="2010" name="Stand. Genomic Sci.">
        <title>Complete genome sequence of Thermosphaera aggregans type strain (M11TLT).</title>
        <authorList>
            <person name="Spring S."/>
            <person name="Rachel R."/>
            <person name="Lapidus A."/>
            <person name="Davenport K."/>
            <person name="Tice H."/>
            <person name="Copeland A."/>
            <person name="Cheng J.-F."/>
            <person name="Lucas S."/>
            <person name="Chen F."/>
            <person name="Nolan M."/>
            <person name="Bruce D."/>
            <person name="Goodwin L."/>
            <person name="Pitluck S."/>
            <person name="Ivanova N."/>
            <person name="Mavromatis K."/>
            <person name="Ovchinnikova G."/>
            <person name="Pati A."/>
            <person name="Chen A."/>
            <person name="Palaniappan K."/>
            <person name="Land M."/>
            <person name="Hauser L."/>
            <person name="Chang Y.-J."/>
            <person name="Jeffries C.C."/>
            <person name="Brettin T."/>
            <person name="Detter J.C."/>
            <person name="Tapia R."/>
            <person name="Han C."/>
            <person name="Heimerl T."/>
            <person name="Weikl F."/>
            <person name="Brambilla E."/>
            <person name="Goker M."/>
            <person name="Bristow J."/>
            <person name="Eisen J.A."/>
            <person name="Markowitz V."/>
            <person name="Hugenholtz P."/>
            <person name="Kyrpides N.C."/>
            <person name="Klenk H.-P."/>
        </authorList>
    </citation>
    <scope>NUCLEOTIDE SEQUENCE [LARGE SCALE GENOMIC DNA]</scope>
    <source>
        <strain evidence="9">DSM 11486 / M11TL</strain>
    </source>
</reference>
<reference key="3">
    <citation type="submission" date="2010-02" db="EMBL/GenBank/DDBJ databases">
        <title>Complete genome sequence of Thermosphaera aggregans type strain (M11TL).</title>
        <authorList>
            <consortium name="US DOE Joint Genome Institute (JGI-PGF)"/>
            <person name="Spring S."/>
            <person name="Lapidus A."/>
            <person name="Munk C."/>
            <person name="Schroeder M."/>
            <person name="Glavina Del Rio T."/>
            <person name="Tice H."/>
            <person name="Copeland A."/>
            <person name="Cheng J.-F."/>
            <person name="Lucas S."/>
            <person name="Chen F."/>
            <person name="Nolan M."/>
            <person name="Bruce D."/>
            <person name="Goodwin L."/>
            <person name="Pitluck S."/>
            <person name="Ivanova N."/>
            <person name="Mavromatis K."/>
            <person name="Ovchinnikova G."/>
            <person name="Pati A."/>
            <person name="Chen A."/>
            <person name="Palaniappan K."/>
            <person name="Land M."/>
            <person name="Hauser L."/>
            <person name="Chang Y.-J."/>
            <person name="Jeffries C.C."/>
            <person name="Brettin T."/>
            <person name="Detter J.C."/>
            <person name="Tapia R."/>
            <person name="Han C."/>
            <person name="Chain P."/>
            <person name="Heimerl T."/>
            <person name="Weik F."/>
            <person name="Goker M."/>
            <person name="Rachel R."/>
            <person name="Bristow J."/>
            <person name="Eisen J.A."/>
            <person name="Markowitz V."/>
            <person name="Hugenholtz P."/>
            <person name="Kyrpides N.C."/>
            <person name="Klenk H.-P."/>
        </authorList>
    </citation>
    <scope>NUCLEOTIDE SEQUENCE</scope>
    <source>
        <strain>DSM 11486</strain>
    </source>
</reference>
<dbReference type="Proteomes" id="UP000002376">
    <property type="component" value="Chromosome"/>
</dbReference>
<dbReference type="KEGG" id="tag:Tagg_0171"/>
<dbReference type="Gene3D" id="2.10.109.10">
    <property type="entry name" value="Umud Fragment, subunit A"/>
    <property type="match status" value="1"/>
</dbReference>
<dbReference type="HOGENOM" id="CLU_089996_4_0_2"/>
<keyword evidence="4 6" id="KW-1133">Transmembrane helix</keyword>
<sequence>MFSTYLIFSTIRIDKSKIKQYTWMVEVAFSILLVVIVLNPAILSSLTGSQAPMAVVKGESMLPVLREGDIVFTYKPNPSEIRIGDVIVYKTYTNKLIIHRVVEVRIVDGKYYYVTRGDNNPGPDIIYFDVVNHRPLGVSYDRVVGKVLSVDGFIVKIPYLGYISLWFQEIRSSIT</sequence>
<dbReference type="NCBIfam" id="TIGR02228">
    <property type="entry name" value="sigpep_I_arch"/>
    <property type="match status" value="1"/>
</dbReference>
<dbReference type="GeneID" id="9165183"/>
<dbReference type="InterPro" id="IPR036286">
    <property type="entry name" value="LexA/Signal_pep-like_sf"/>
</dbReference>
<organism evidence="8 9">
    <name type="scientific">Thermosphaera aggregans (strain DSM 11486 / M11TL)</name>
    <dbReference type="NCBI Taxonomy" id="633148"/>
    <lineage>
        <taxon>Archaea</taxon>
        <taxon>Thermoproteota</taxon>
        <taxon>Thermoprotei</taxon>
        <taxon>Desulfurococcales</taxon>
        <taxon>Desulfurococcaceae</taxon>
        <taxon>Thermosphaera</taxon>
    </lineage>
</organism>
<dbReference type="CDD" id="cd06462">
    <property type="entry name" value="Peptidase_S24_S26"/>
    <property type="match status" value="1"/>
</dbReference>
<evidence type="ECO:0000256" key="1">
    <source>
        <dbReference type="ARBA" id="ARBA00004370"/>
    </source>
</evidence>
<evidence type="ECO:0000313" key="8">
    <source>
        <dbReference type="EMBL" id="ADG90451.1"/>
    </source>
</evidence>
<protein>
    <submittedName>
        <fullName evidence="8">Putative phage repressor</fullName>
    </submittedName>
</protein>
<dbReference type="GO" id="GO:0008233">
    <property type="term" value="F:peptidase activity"/>
    <property type="evidence" value="ECO:0007669"/>
    <property type="project" value="UniProtKB-KW"/>
</dbReference>
<dbReference type="InterPro" id="IPR001733">
    <property type="entry name" value="Peptidase_S26B"/>
</dbReference>
<keyword evidence="3 6" id="KW-0812">Transmembrane</keyword>
<evidence type="ECO:0000256" key="2">
    <source>
        <dbReference type="ARBA" id="ARBA00022670"/>
    </source>
</evidence>
<dbReference type="InterPro" id="IPR015927">
    <property type="entry name" value="Peptidase_S24_S26A/B/C"/>
</dbReference>
<dbReference type="RefSeq" id="WP_013129044.1">
    <property type="nucleotide sequence ID" value="NC_014160.1"/>
</dbReference>
<dbReference type="PRINTS" id="PR00728">
    <property type="entry name" value="SIGNALPTASE"/>
</dbReference>
<dbReference type="SUPFAM" id="SSF51306">
    <property type="entry name" value="LexA/Signal peptidase"/>
    <property type="match status" value="1"/>
</dbReference>
<evidence type="ECO:0000259" key="7">
    <source>
        <dbReference type="Pfam" id="PF00717"/>
    </source>
</evidence>
<dbReference type="AlphaFoldDB" id="D5U001"/>
<name>D5U001_THEAM</name>
<comment type="subcellular location">
    <subcellularLocation>
        <location evidence="1">Membrane</location>
    </subcellularLocation>
</comment>
<dbReference type="STRING" id="633148.Tagg_0171"/>
<evidence type="ECO:0000256" key="5">
    <source>
        <dbReference type="ARBA" id="ARBA00023136"/>
    </source>
</evidence>
<proteinExistence type="predicted"/>
<keyword evidence="2" id="KW-0645">Protease</keyword>
<dbReference type="GO" id="GO:0016020">
    <property type="term" value="C:membrane"/>
    <property type="evidence" value="ECO:0007669"/>
    <property type="project" value="UniProtKB-SubCell"/>
</dbReference>
<gene>
    <name evidence="8" type="ordered locus">Tagg_0171</name>
</gene>